<keyword evidence="3" id="KW-1185">Reference proteome</keyword>
<comment type="caution">
    <text evidence="2">The sequence shown here is derived from an EMBL/GenBank/DDBJ whole genome shotgun (WGS) entry which is preliminary data.</text>
</comment>
<accession>A0ABV5TDG3</accession>
<proteinExistence type="predicted"/>
<gene>
    <name evidence="2" type="ORF">ACFFRH_11770</name>
</gene>
<evidence type="ECO:0000313" key="3">
    <source>
        <dbReference type="Proteomes" id="UP001589610"/>
    </source>
</evidence>
<name>A0ABV5TDG3_9ACTN</name>
<dbReference type="RefSeq" id="WP_344747516.1">
    <property type="nucleotide sequence ID" value="NZ_BAAAWW010000131.1"/>
</dbReference>
<dbReference type="EMBL" id="JBHMBS010000004">
    <property type="protein sequence ID" value="MFB9676165.1"/>
    <property type="molecule type" value="Genomic_DNA"/>
</dbReference>
<protein>
    <recommendedName>
        <fullName evidence="4">Glycine transporter domain-containing protein</fullName>
    </recommendedName>
</protein>
<organism evidence="2 3">
    <name type="scientific">Streptosporangium vulgare</name>
    <dbReference type="NCBI Taxonomy" id="46190"/>
    <lineage>
        <taxon>Bacteria</taxon>
        <taxon>Bacillati</taxon>
        <taxon>Actinomycetota</taxon>
        <taxon>Actinomycetes</taxon>
        <taxon>Streptosporangiales</taxon>
        <taxon>Streptosporangiaceae</taxon>
        <taxon>Streptosporangium</taxon>
    </lineage>
</organism>
<dbReference type="Proteomes" id="UP001589610">
    <property type="component" value="Unassembled WGS sequence"/>
</dbReference>
<reference evidence="2 3" key="1">
    <citation type="submission" date="2024-09" db="EMBL/GenBank/DDBJ databases">
        <authorList>
            <person name="Sun Q."/>
            <person name="Mori K."/>
        </authorList>
    </citation>
    <scope>NUCLEOTIDE SEQUENCE [LARGE SCALE GENOMIC DNA]</scope>
    <source>
        <strain evidence="2 3">JCM 3028</strain>
    </source>
</reference>
<feature type="region of interest" description="Disordered" evidence="1">
    <location>
        <begin position="48"/>
        <end position="72"/>
    </location>
</feature>
<evidence type="ECO:0000256" key="1">
    <source>
        <dbReference type="SAM" id="MobiDB-lite"/>
    </source>
</evidence>
<evidence type="ECO:0000313" key="2">
    <source>
        <dbReference type="EMBL" id="MFB9676165.1"/>
    </source>
</evidence>
<evidence type="ECO:0008006" key="4">
    <source>
        <dbReference type="Google" id="ProtNLM"/>
    </source>
</evidence>
<sequence>MRRPPAVLAGLLTGLLAGSRVDFLAGFLIGGGRVLPAGRVRLGRAARRGRPGCRDRGGAASISGTVGKRLCS</sequence>